<dbReference type="AlphaFoldDB" id="A0A811ZYW1"/>
<dbReference type="EMBL" id="CAJHUB010000777">
    <property type="protein sequence ID" value="CAD7693276.1"/>
    <property type="molecule type" value="Genomic_DNA"/>
</dbReference>
<keyword evidence="2" id="KW-0812">Transmembrane</keyword>
<feature type="compositionally biased region" description="Basic and acidic residues" evidence="1">
    <location>
        <begin position="1"/>
        <end position="22"/>
    </location>
</feature>
<comment type="caution">
    <text evidence="3">The sequence shown here is derived from an EMBL/GenBank/DDBJ whole genome shotgun (WGS) entry which is preliminary data.</text>
</comment>
<proteinExistence type="predicted"/>
<keyword evidence="2" id="KW-1133">Transmembrane helix</keyword>
<name>A0A811ZYW1_NYCPR</name>
<gene>
    <name evidence="3" type="ORF">NYPRO_LOCUS26068</name>
</gene>
<accession>A0A811ZYW1</accession>
<keyword evidence="2" id="KW-0472">Membrane</keyword>
<evidence type="ECO:0000313" key="3">
    <source>
        <dbReference type="EMBL" id="CAD7693276.1"/>
    </source>
</evidence>
<feature type="region of interest" description="Disordered" evidence="1">
    <location>
        <begin position="1"/>
        <end position="29"/>
    </location>
</feature>
<evidence type="ECO:0000256" key="1">
    <source>
        <dbReference type="SAM" id="MobiDB-lite"/>
    </source>
</evidence>
<reference evidence="3" key="1">
    <citation type="submission" date="2020-12" db="EMBL/GenBank/DDBJ databases">
        <authorList>
            <consortium name="Molecular Ecology Group"/>
        </authorList>
    </citation>
    <scope>NUCLEOTIDE SEQUENCE</scope>
    <source>
        <strain evidence="3">TBG_1078</strain>
    </source>
</reference>
<sequence length="106" mass="12045">MALERERERKRERDCMSEQEGRGRKRGRETIPSRFRAQYVCSTILTVKALRENASSPLSASGGTRYYLACDSIIPISASIITVFLACVFVSNSPFLFSYTDTSHWI</sequence>
<feature type="transmembrane region" description="Helical" evidence="2">
    <location>
        <begin position="66"/>
        <end position="91"/>
    </location>
</feature>
<evidence type="ECO:0000256" key="2">
    <source>
        <dbReference type="SAM" id="Phobius"/>
    </source>
</evidence>
<organism evidence="3 4">
    <name type="scientific">Nyctereutes procyonoides</name>
    <name type="common">Raccoon dog</name>
    <name type="synonym">Canis procyonoides</name>
    <dbReference type="NCBI Taxonomy" id="34880"/>
    <lineage>
        <taxon>Eukaryota</taxon>
        <taxon>Metazoa</taxon>
        <taxon>Chordata</taxon>
        <taxon>Craniata</taxon>
        <taxon>Vertebrata</taxon>
        <taxon>Euteleostomi</taxon>
        <taxon>Mammalia</taxon>
        <taxon>Eutheria</taxon>
        <taxon>Laurasiatheria</taxon>
        <taxon>Carnivora</taxon>
        <taxon>Caniformia</taxon>
        <taxon>Canidae</taxon>
        <taxon>Nyctereutes</taxon>
    </lineage>
</organism>
<keyword evidence="4" id="KW-1185">Reference proteome</keyword>
<evidence type="ECO:0000313" key="4">
    <source>
        <dbReference type="Proteomes" id="UP000645828"/>
    </source>
</evidence>
<dbReference type="Proteomes" id="UP000645828">
    <property type="component" value="Unassembled WGS sequence"/>
</dbReference>
<protein>
    <submittedName>
        <fullName evidence="3">(raccoon dog) hypothetical protein</fullName>
    </submittedName>
</protein>